<evidence type="ECO:0000313" key="2">
    <source>
        <dbReference type="EMBL" id="KAJ8987755.1"/>
    </source>
</evidence>
<feature type="region of interest" description="Disordered" evidence="1">
    <location>
        <begin position="1"/>
        <end position="82"/>
    </location>
</feature>
<feature type="compositionally biased region" description="Basic and acidic residues" evidence="1">
    <location>
        <begin position="927"/>
        <end position="952"/>
    </location>
</feature>
<feature type="compositionally biased region" description="Polar residues" evidence="1">
    <location>
        <begin position="1118"/>
        <end position="1130"/>
    </location>
</feature>
<feature type="region of interest" description="Disordered" evidence="1">
    <location>
        <begin position="925"/>
        <end position="956"/>
    </location>
</feature>
<dbReference type="EMBL" id="JAJGCB010000022">
    <property type="protein sequence ID" value="KAJ8987755.1"/>
    <property type="molecule type" value="Genomic_DNA"/>
</dbReference>
<comment type="caution">
    <text evidence="2">The sequence shown here is derived from an EMBL/GenBank/DDBJ whole genome shotgun (WGS) entry which is preliminary data.</text>
</comment>
<feature type="region of interest" description="Disordered" evidence="1">
    <location>
        <begin position="1088"/>
        <end position="1158"/>
    </location>
</feature>
<feature type="compositionally biased region" description="Polar residues" evidence="1">
    <location>
        <begin position="1"/>
        <end position="12"/>
    </location>
</feature>
<organism evidence="2 3">
    <name type="scientific">Exophiala dermatitidis</name>
    <name type="common">Black yeast-like fungus</name>
    <name type="synonym">Wangiella dermatitidis</name>
    <dbReference type="NCBI Taxonomy" id="5970"/>
    <lineage>
        <taxon>Eukaryota</taxon>
        <taxon>Fungi</taxon>
        <taxon>Dikarya</taxon>
        <taxon>Ascomycota</taxon>
        <taxon>Pezizomycotina</taxon>
        <taxon>Eurotiomycetes</taxon>
        <taxon>Chaetothyriomycetidae</taxon>
        <taxon>Chaetothyriales</taxon>
        <taxon>Herpotrichiellaceae</taxon>
        <taxon>Exophiala</taxon>
    </lineage>
</organism>
<feature type="compositionally biased region" description="Low complexity" evidence="1">
    <location>
        <begin position="1092"/>
        <end position="1117"/>
    </location>
</feature>
<dbReference type="PANTHER" id="PTHR42345">
    <property type="entry name" value="TPR_REGION DOMAIN-CONTAINING PROTEIN"/>
    <property type="match status" value="1"/>
</dbReference>
<accession>A0AAN6EM06</accession>
<feature type="compositionally biased region" description="Basic and acidic residues" evidence="1">
    <location>
        <begin position="50"/>
        <end position="61"/>
    </location>
</feature>
<dbReference type="Proteomes" id="UP001161757">
    <property type="component" value="Unassembled WGS sequence"/>
</dbReference>
<proteinExistence type="predicted"/>
<evidence type="ECO:0000313" key="3">
    <source>
        <dbReference type="Proteomes" id="UP001161757"/>
    </source>
</evidence>
<protein>
    <submittedName>
        <fullName evidence="2">Uncharacterized protein</fullName>
    </submittedName>
</protein>
<reference evidence="2" key="1">
    <citation type="submission" date="2023-01" db="EMBL/GenBank/DDBJ databases">
        <title>Exophiala dermititidis isolated from Cystic Fibrosis Patient.</title>
        <authorList>
            <person name="Kurbessoian T."/>
            <person name="Crocker A."/>
            <person name="Murante D."/>
            <person name="Hogan D.A."/>
            <person name="Stajich J.E."/>
        </authorList>
    </citation>
    <scope>NUCLEOTIDE SEQUENCE</scope>
    <source>
        <strain evidence="2">Ex8</strain>
    </source>
</reference>
<dbReference type="PANTHER" id="PTHR42345:SF2">
    <property type="entry name" value="HELICASE-LIKE PROTEIN"/>
    <property type="match status" value="1"/>
</dbReference>
<feature type="compositionally biased region" description="Low complexity" evidence="1">
    <location>
        <begin position="38"/>
        <end position="49"/>
    </location>
</feature>
<evidence type="ECO:0000256" key="1">
    <source>
        <dbReference type="SAM" id="MobiDB-lite"/>
    </source>
</evidence>
<name>A0AAN6EM06_EXODE</name>
<dbReference type="AlphaFoldDB" id="A0AAN6EM06"/>
<gene>
    <name evidence="2" type="ORF">HRR80_008115</name>
</gene>
<sequence>MNILTRRNSNKSIDGEGKGSALGRTVSAERQQDAGKPSLLRRLSRTLSRSQEKPDLKENEQHPTAPAEHHHARTVSPKVPADKVVEPVVNTLSRVESHHSINSPAEVLYETSPQQTISHEQVSATTGDTKSISVADANTTTTPTKLHQHSSSVSKHKAKHPTGLTKADIHHLFSGAPQFLLEKGRRGRYFPQAFFPWNNELDISDLQDRRFLRHESFALATLHAHLPIPDEVNWRPGMAAPVKKVGLETGKRPMFELGIFERPNMLGMEGREPGTVGMRYFLERPVADGLHDEKIKEHGKDVEIDLPLSSLPNLGALKSLVISDNEEATVNIGKHAPEQDRARLVHGGPHAWKSVGVRNISMKDITERLESISQWRDKVANMGLNATLLDWMRTDELHHHLFSEFLYPPHKVNPDAKHIKNGLKIQIEALVKVLTTPGAWLDLSVPEARLRFGKILHSRTTKYDHETGMMSVNPERKWLLIQLLLAVELVIRLDTALRLGIAMHSDNFELSSDEIHNFNRLRNLKVDWDLVAAWRFLMLCYVKKVEKRLPSPSPDRSASDQLSRIKFPERHGLLGGLRHTLGLDDDKQQPTLDECDLAILPRQPRVMLDGLVRFAHNIGWPRWQEIQERLEQKLCREDPEEREKFLLDIMSCAEAAAHEQRQAPPGSPQPGKITPSLEKFCVNLHSATANTIGGWLSHSWLSGMILPGTSICDILIATLLENDTDPSTLQHLGSRGLPLRNAGFVLNGSSWWSKSSIVGRVMAPLHGSKECMGWIYLPHFVPLNEATSGPVENRWVKVKSWPVPTTRDRPRIFDGDRLSTESSPLGIGKGNIMGSEFSMVTDRMLDNDTVPAVKVNAVKLHLSSTNATESSPDHPLAAWAQFDLSILQGESQPIPKQIRYGLDRAVYFVTAYPCRLPHGHATFKPGSHHDQEHHQHRHEQVQEQEHETDREHHHPHAHLLHKDTVHSLHPRHKPAEHLPAHPLHKTYKFVTKTLWDLIDNPTVDPPASGTASHSEVWVVDARESVTAPEPKHGFLHHQHQHHHEHHHTYPEAAQAEAVAQPQAGNQLSAATLAPAPASDTTNAPELNVAVASSPGPTSILSPSSPSPLSSALQHSLSWNTDTPGESSTQSLGEVVGGGQQQQKKEHHHLGHHTDDSLPDLEPQLWRKDIFVRAWCAEKGRNALIARVGRTCLSCAIREAKALEIGVIVRVGVKEEWK</sequence>